<feature type="compositionally biased region" description="Low complexity" evidence="1">
    <location>
        <begin position="161"/>
        <end position="171"/>
    </location>
</feature>
<evidence type="ECO:0000256" key="1">
    <source>
        <dbReference type="SAM" id="MobiDB-lite"/>
    </source>
</evidence>
<dbReference type="PANTHER" id="PTHR35692">
    <property type="entry name" value="F26F24.11"/>
    <property type="match status" value="1"/>
</dbReference>
<feature type="region of interest" description="Disordered" evidence="1">
    <location>
        <begin position="61"/>
        <end position="241"/>
    </location>
</feature>
<dbReference type="AlphaFoldDB" id="A0AAV2EL17"/>
<protein>
    <submittedName>
        <fullName evidence="2">Uncharacterized protein</fullName>
    </submittedName>
</protein>
<gene>
    <name evidence="2" type="ORF">LTRI10_LOCUS27706</name>
</gene>
<sequence>MADFDFGNLSDTDDSAVDELISQTQDLCVLEQVSKINCSGFNDSLLPSDLETRFRKLKSFPASSTRPAAPAASTGVVPKSISNSKSELHRRSGKGFDEGVESHSDEGRVNPSDGQVPKMAAAAAKASSSPLNSSSSSADEEGFSENPVPVKDSRKQFKRGSVSSPSDSSNSCIEDVIYSQSEENAVRMMRKSSNSNSKLKSKPFIGSPLGLSNCSRDSPSPPRKPGCFWCSPKKPTRKKSKENWDLDLDWGNDGGDELLSDLGIFSAKEQEKIIRKAMKEEERINKEAEKIVKWAKQASARMSYHHRTEEDDDGLSDDDDDVTSK</sequence>
<keyword evidence="3" id="KW-1185">Reference proteome</keyword>
<reference evidence="2 3" key="1">
    <citation type="submission" date="2024-04" db="EMBL/GenBank/DDBJ databases">
        <authorList>
            <person name="Fracassetti M."/>
        </authorList>
    </citation>
    <scope>NUCLEOTIDE SEQUENCE [LARGE SCALE GENOMIC DNA]</scope>
</reference>
<name>A0AAV2EL17_9ROSI</name>
<proteinExistence type="predicted"/>
<feature type="compositionally biased region" description="Basic and acidic residues" evidence="1">
    <location>
        <begin position="86"/>
        <end position="108"/>
    </location>
</feature>
<feature type="compositionally biased region" description="Low complexity" evidence="1">
    <location>
        <begin position="61"/>
        <end position="74"/>
    </location>
</feature>
<organism evidence="2 3">
    <name type="scientific">Linum trigynum</name>
    <dbReference type="NCBI Taxonomy" id="586398"/>
    <lineage>
        <taxon>Eukaryota</taxon>
        <taxon>Viridiplantae</taxon>
        <taxon>Streptophyta</taxon>
        <taxon>Embryophyta</taxon>
        <taxon>Tracheophyta</taxon>
        <taxon>Spermatophyta</taxon>
        <taxon>Magnoliopsida</taxon>
        <taxon>eudicotyledons</taxon>
        <taxon>Gunneridae</taxon>
        <taxon>Pentapetalae</taxon>
        <taxon>rosids</taxon>
        <taxon>fabids</taxon>
        <taxon>Malpighiales</taxon>
        <taxon>Linaceae</taxon>
        <taxon>Linum</taxon>
    </lineage>
</organism>
<dbReference type="Proteomes" id="UP001497516">
    <property type="component" value="Chromosome 5"/>
</dbReference>
<dbReference type="EMBL" id="OZ034818">
    <property type="protein sequence ID" value="CAL1386671.1"/>
    <property type="molecule type" value="Genomic_DNA"/>
</dbReference>
<feature type="compositionally biased region" description="Low complexity" evidence="1">
    <location>
        <begin position="120"/>
        <end position="137"/>
    </location>
</feature>
<feature type="region of interest" description="Disordered" evidence="1">
    <location>
        <begin position="299"/>
        <end position="325"/>
    </location>
</feature>
<evidence type="ECO:0000313" key="2">
    <source>
        <dbReference type="EMBL" id="CAL1386671.1"/>
    </source>
</evidence>
<accession>A0AAV2EL17</accession>
<feature type="compositionally biased region" description="Acidic residues" evidence="1">
    <location>
        <begin position="310"/>
        <end position="325"/>
    </location>
</feature>
<dbReference type="PANTHER" id="PTHR35692:SF1">
    <property type="entry name" value="F26F24.11"/>
    <property type="match status" value="1"/>
</dbReference>
<evidence type="ECO:0000313" key="3">
    <source>
        <dbReference type="Proteomes" id="UP001497516"/>
    </source>
</evidence>